<dbReference type="Pfam" id="PF13419">
    <property type="entry name" value="HAD_2"/>
    <property type="match status" value="1"/>
</dbReference>
<dbReference type="AlphaFoldDB" id="A0A098BXT5"/>
<evidence type="ECO:0000313" key="1">
    <source>
        <dbReference type="EMBL" id="CEA14976.1"/>
    </source>
</evidence>
<dbReference type="Gene3D" id="1.10.150.240">
    <property type="entry name" value="Putative phosphatase, domain 2"/>
    <property type="match status" value="1"/>
</dbReference>
<dbReference type="InterPro" id="IPR011951">
    <property type="entry name" value="HAD-SF_hydro_IA_YjjG/PynA"/>
</dbReference>
<name>A0A098BXT5_9BACT</name>
<protein>
    <submittedName>
        <fullName evidence="1">HAD superfamily hydrolase</fullName>
    </submittedName>
</protein>
<evidence type="ECO:0000313" key="2">
    <source>
        <dbReference type="Proteomes" id="UP000032417"/>
    </source>
</evidence>
<dbReference type="CDD" id="cd04305">
    <property type="entry name" value="HAD_Neu5Ac-Pase_like"/>
    <property type="match status" value="1"/>
</dbReference>
<dbReference type="KEGG" id="pbt:ING2E5B_0206"/>
<dbReference type="SUPFAM" id="SSF56784">
    <property type="entry name" value="HAD-like"/>
    <property type="match status" value="1"/>
</dbReference>
<dbReference type="PANTHER" id="PTHR47478:SF1">
    <property type="entry name" value="PYRIMIDINE 5'-NUCLEOTIDASE YJJG"/>
    <property type="match status" value="1"/>
</dbReference>
<dbReference type="NCBIfam" id="TIGR02254">
    <property type="entry name" value="YjjG_YfnB"/>
    <property type="match status" value="1"/>
</dbReference>
<dbReference type="InterPro" id="IPR023198">
    <property type="entry name" value="PGP-like_dom2"/>
</dbReference>
<gene>
    <name evidence="1" type="ORF">ING2E5B_0206</name>
</gene>
<dbReference type="OrthoDB" id="9802350at2"/>
<keyword evidence="1" id="KW-0378">Hydrolase</keyword>
<dbReference type="SFLD" id="SFLDG01129">
    <property type="entry name" value="C1.5:_HAD__Beta-PGM__Phosphata"/>
    <property type="match status" value="1"/>
</dbReference>
<keyword evidence="2" id="KW-1185">Reference proteome</keyword>
<dbReference type="InterPro" id="IPR041492">
    <property type="entry name" value="HAD_2"/>
</dbReference>
<accession>A0A098BXT5</accession>
<dbReference type="EMBL" id="LN515532">
    <property type="protein sequence ID" value="CEA14976.1"/>
    <property type="molecule type" value="Genomic_DNA"/>
</dbReference>
<dbReference type="STRING" id="1562970.ING2E5B_0206"/>
<dbReference type="Gene3D" id="3.40.50.1000">
    <property type="entry name" value="HAD superfamily/HAD-like"/>
    <property type="match status" value="1"/>
</dbReference>
<sequence length="229" mass="27177">MYESLFIDLDDTLWDIHLNGKECLEEVYHDYGYSKYYPTFEDYYKVYMPSNNYLWGLYRQGVIKKEELIVERFLAPVREFGIDDPEYAKNLSDDFLERTTRKTRLVDGTIELLEYLKPRYKMHILSNGFREVQYKKIENSGLRKYFDKIILSEDANINKPHEGMFTYALKNTNSKRNKTIMIGDSWEADIVGAKNSRIDQIWFNPAHLNPDGFEPTYTVDSLLKIIEIL</sequence>
<organism evidence="1 2">
    <name type="scientific">Fermentimonas caenicola</name>
    <dbReference type="NCBI Taxonomy" id="1562970"/>
    <lineage>
        <taxon>Bacteria</taxon>
        <taxon>Pseudomonadati</taxon>
        <taxon>Bacteroidota</taxon>
        <taxon>Bacteroidia</taxon>
        <taxon>Bacteroidales</taxon>
        <taxon>Dysgonomonadaceae</taxon>
        <taxon>Fermentimonas</taxon>
    </lineage>
</organism>
<dbReference type="InterPro" id="IPR036412">
    <property type="entry name" value="HAD-like_sf"/>
</dbReference>
<dbReference type="HOGENOM" id="CLU_045011_8_1_10"/>
<dbReference type="SFLD" id="SFLDS00003">
    <property type="entry name" value="Haloacid_Dehalogenase"/>
    <property type="match status" value="1"/>
</dbReference>
<dbReference type="SFLD" id="SFLDG01135">
    <property type="entry name" value="C1.5.6:_HAD__Beta-PGM__Phospha"/>
    <property type="match status" value="1"/>
</dbReference>
<dbReference type="InterPro" id="IPR052550">
    <property type="entry name" value="Pyrimidine_5'-ntase_YjjG"/>
</dbReference>
<dbReference type="GO" id="GO:0008253">
    <property type="term" value="F:5'-nucleotidase activity"/>
    <property type="evidence" value="ECO:0007669"/>
    <property type="project" value="InterPro"/>
</dbReference>
<dbReference type="Proteomes" id="UP000032417">
    <property type="component" value="Chromosome 1"/>
</dbReference>
<dbReference type="PATRIC" id="fig|1562970.3.peg.202"/>
<proteinExistence type="predicted"/>
<reference evidence="1 2" key="1">
    <citation type="submission" date="2014-08" db="EMBL/GenBank/DDBJ databases">
        <authorList>
            <person name="Wibberg D."/>
        </authorList>
    </citation>
    <scope>NUCLEOTIDE SEQUENCE [LARGE SCALE GENOMIC DNA]</scope>
    <source>
        <strain evidence="2">ING2-E5B</strain>
    </source>
</reference>
<dbReference type="PANTHER" id="PTHR47478">
    <property type="match status" value="1"/>
</dbReference>
<dbReference type="NCBIfam" id="TIGR01549">
    <property type="entry name" value="HAD-SF-IA-v1"/>
    <property type="match status" value="1"/>
</dbReference>
<dbReference type="InterPro" id="IPR006439">
    <property type="entry name" value="HAD-SF_hydro_IA"/>
</dbReference>
<dbReference type="InterPro" id="IPR023214">
    <property type="entry name" value="HAD_sf"/>
</dbReference>